<accession>A0AAV7NK15</accession>
<feature type="region of interest" description="Disordered" evidence="1">
    <location>
        <begin position="1"/>
        <end position="30"/>
    </location>
</feature>
<dbReference type="Proteomes" id="UP001066276">
    <property type="component" value="Chromosome 8"/>
</dbReference>
<feature type="compositionally biased region" description="Basic residues" evidence="1">
    <location>
        <begin position="1"/>
        <end position="15"/>
    </location>
</feature>
<proteinExistence type="predicted"/>
<sequence length="105" mass="11571">MSSRVRNRSKVQARKHMGDSAGGAMAEPVTPPLQATLDKILEAIEDSKTTLQWDIGQVSVKVNLLRADHQKLADRVKENEIVLAEISPVQQEVKATVLQLTESVQ</sequence>
<gene>
    <name evidence="2" type="ORF">NDU88_004080</name>
</gene>
<reference evidence="2" key="1">
    <citation type="journal article" date="2022" name="bioRxiv">
        <title>Sequencing and chromosome-scale assembly of the giantPleurodeles waltlgenome.</title>
        <authorList>
            <person name="Brown T."/>
            <person name="Elewa A."/>
            <person name="Iarovenko S."/>
            <person name="Subramanian E."/>
            <person name="Araus A.J."/>
            <person name="Petzold A."/>
            <person name="Susuki M."/>
            <person name="Suzuki K.-i.T."/>
            <person name="Hayashi T."/>
            <person name="Toyoda A."/>
            <person name="Oliveira C."/>
            <person name="Osipova E."/>
            <person name="Leigh N.D."/>
            <person name="Simon A."/>
            <person name="Yun M.H."/>
        </authorList>
    </citation>
    <scope>NUCLEOTIDE SEQUENCE</scope>
    <source>
        <strain evidence="2">20211129_DDA</strain>
        <tissue evidence="2">Liver</tissue>
    </source>
</reference>
<keyword evidence="3" id="KW-1185">Reference proteome</keyword>
<evidence type="ECO:0000313" key="3">
    <source>
        <dbReference type="Proteomes" id="UP001066276"/>
    </source>
</evidence>
<evidence type="ECO:0000313" key="2">
    <source>
        <dbReference type="EMBL" id="KAJ1115859.1"/>
    </source>
</evidence>
<name>A0AAV7NK15_PLEWA</name>
<protein>
    <submittedName>
        <fullName evidence="2">Uncharacterized protein</fullName>
    </submittedName>
</protein>
<dbReference type="EMBL" id="JANPWB010000012">
    <property type="protein sequence ID" value="KAJ1115859.1"/>
    <property type="molecule type" value="Genomic_DNA"/>
</dbReference>
<comment type="caution">
    <text evidence="2">The sequence shown here is derived from an EMBL/GenBank/DDBJ whole genome shotgun (WGS) entry which is preliminary data.</text>
</comment>
<evidence type="ECO:0000256" key="1">
    <source>
        <dbReference type="SAM" id="MobiDB-lite"/>
    </source>
</evidence>
<organism evidence="2 3">
    <name type="scientific">Pleurodeles waltl</name>
    <name type="common">Iberian ribbed newt</name>
    <dbReference type="NCBI Taxonomy" id="8319"/>
    <lineage>
        <taxon>Eukaryota</taxon>
        <taxon>Metazoa</taxon>
        <taxon>Chordata</taxon>
        <taxon>Craniata</taxon>
        <taxon>Vertebrata</taxon>
        <taxon>Euteleostomi</taxon>
        <taxon>Amphibia</taxon>
        <taxon>Batrachia</taxon>
        <taxon>Caudata</taxon>
        <taxon>Salamandroidea</taxon>
        <taxon>Salamandridae</taxon>
        <taxon>Pleurodelinae</taxon>
        <taxon>Pleurodeles</taxon>
    </lineage>
</organism>
<dbReference type="AlphaFoldDB" id="A0AAV7NK15"/>